<dbReference type="AlphaFoldDB" id="A0A811U234"/>
<evidence type="ECO:0000313" key="1">
    <source>
        <dbReference type="EMBL" id="CAD6991325.1"/>
    </source>
</evidence>
<evidence type="ECO:0000313" key="2">
    <source>
        <dbReference type="Proteomes" id="UP000606786"/>
    </source>
</evidence>
<name>A0A811U234_CERCA</name>
<keyword evidence="2" id="KW-1185">Reference proteome</keyword>
<protein>
    <submittedName>
        <fullName evidence="1">(Mediterranean fruit fly) hypothetical protein</fullName>
    </submittedName>
</protein>
<organism evidence="1 2">
    <name type="scientific">Ceratitis capitata</name>
    <name type="common">Mediterranean fruit fly</name>
    <name type="synonym">Tephritis capitata</name>
    <dbReference type="NCBI Taxonomy" id="7213"/>
    <lineage>
        <taxon>Eukaryota</taxon>
        <taxon>Metazoa</taxon>
        <taxon>Ecdysozoa</taxon>
        <taxon>Arthropoda</taxon>
        <taxon>Hexapoda</taxon>
        <taxon>Insecta</taxon>
        <taxon>Pterygota</taxon>
        <taxon>Neoptera</taxon>
        <taxon>Endopterygota</taxon>
        <taxon>Diptera</taxon>
        <taxon>Brachycera</taxon>
        <taxon>Muscomorpha</taxon>
        <taxon>Tephritoidea</taxon>
        <taxon>Tephritidae</taxon>
        <taxon>Ceratitis</taxon>
        <taxon>Ceratitis</taxon>
    </lineage>
</organism>
<accession>A0A811U234</accession>
<proteinExistence type="predicted"/>
<dbReference type="EMBL" id="CAJHJT010000001">
    <property type="protein sequence ID" value="CAD6991325.1"/>
    <property type="molecule type" value="Genomic_DNA"/>
</dbReference>
<reference evidence="1" key="1">
    <citation type="submission" date="2020-11" db="EMBL/GenBank/DDBJ databases">
        <authorList>
            <person name="Whitehead M."/>
        </authorList>
    </citation>
    <scope>NUCLEOTIDE SEQUENCE</scope>
    <source>
        <strain evidence="1">EGII</strain>
    </source>
</reference>
<dbReference type="Proteomes" id="UP000606786">
    <property type="component" value="Unassembled WGS sequence"/>
</dbReference>
<sequence length="142" mass="15484">MLCTPHRRHHIVALCSSRNAGGHFHFGGHVDGRLENKCAGERTKQLEPQGATPPNAVNTVNASELDASGEWSSSTLEEDTIPDQSNVLNSLRFLLPPLAINLGRLYDTILSVLGEIEKEGKGLILSIKHLKLEAIDLLEQLS</sequence>
<comment type="caution">
    <text evidence="1">The sequence shown here is derived from an EMBL/GenBank/DDBJ whole genome shotgun (WGS) entry which is preliminary data.</text>
</comment>
<gene>
    <name evidence="1" type="ORF">CCAP1982_LOCUS254</name>
</gene>